<reference evidence="2" key="1">
    <citation type="submission" date="2020-10" db="EMBL/GenBank/DDBJ databases">
        <authorList>
            <person name="Gilroy R."/>
        </authorList>
    </citation>
    <scope>NUCLEOTIDE SEQUENCE</scope>
    <source>
        <strain evidence="2">ChiGjej1B1-24693</strain>
    </source>
</reference>
<dbReference type="GO" id="GO:0051301">
    <property type="term" value="P:cell division"/>
    <property type="evidence" value="ECO:0007669"/>
    <property type="project" value="UniProtKB-KW"/>
</dbReference>
<dbReference type="Proteomes" id="UP000886842">
    <property type="component" value="Unassembled WGS sequence"/>
</dbReference>
<dbReference type="EMBL" id="DVLP01000254">
    <property type="protein sequence ID" value="HIT75620.1"/>
    <property type="molecule type" value="Genomic_DNA"/>
</dbReference>
<name>A0A9D1GZG1_9ACTN</name>
<organism evidence="2 3">
    <name type="scientific">Candidatus Avipropionibacterium avicola</name>
    <dbReference type="NCBI Taxonomy" id="2840701"/>
    <lineage>
        <taxon>Bacteria</taxon>
        <taxon>Bacillati</taxon>
        <taxon>Actinomycetota</taxon>
        <taxon>Actinomycetes</taxon>
        <taxon>Propionibacteriales</taxon>
        <taxon>Propionibacteriaceae</taxon>
        <taxon>Propionibacteriaceae incertae sedis</taxon>
        <taxon>Candidatus Avipropionibacterium</taxon>
    </lineage>
</organism>
<gene>
    <name evidence="2" type="ORF">IAA98_08550</name>
</gene>
<dbReference type="NCBIfam" id="TIGR03544">
    <property type="entry name" value="DivI1A_domain"/>
    <property type="match status" value="1"/>
</dbReference>
<evidence type="ECO:0000313" key="2">
    <source>
        <dbReference type="EMBL" id="HIT75620.1"/>
    </source>
</evidence>
<feature type="region of interest" description="Disordered" evidence="1">
    <location>
        <begin position="55"/>
        <end position="79"/>
    </location>
</feature>
<protein>
    <submittedName>
        <fullName evidence="2">DivIVA domain-containing protein</fullName>
    </submittedName>
</protein>
<accession>A0A9D1GZG1</accession>
<dbReference type="InterPro" id="IPR019933">
    <property type="entry name" value="DivIVA_domain"/>
</dbReference>
<evidence type="ECO:0000313" key="3">
    <source>
        <dbReference type="Proteomes" id="UP000886842"/>
    </source>
</evidence>
<sequence length="79" mass="8783">MSQFDEPLTPEDVDNVRFSATRFGPGYRVEDVDAFLDRVAAELRRLNHLVATLSEQGPDLPSYQPGQGAPEPQDPGELR</sequence>
<proteinExistence type="predicted"/>
<reference evidence="2" key="2">
    <citation type="journal article" date="2021" name="PeerJ">
        <title>Extensive microbial diversity within the chicken gut microbiome revealed by metagenomics and culture.</title>
        <authorList>
            <person name="Gilroy R."/>
            <person name="Ravi A."/>
            <person name="Getino M."/>
            <person name="Pursley I."/>
            <person name="Horton D.L."/>
            <person name="Alikhan N.F."/>
            <person name="Baker D."/>
            <person name="Gharbi K."/>
            <person name="Hall N."/>
            <person name="Watson M."/>
            <person name="Adriaenssens E.M."/>
            <person name="Foster-Nyarko E."/>
            <person name="Jarju S."/>
            <person name="Secka A."/>
            <person name="Antonio M."/>
            <person name="Oren A."/>
            <person name="Chaudhuri R.R."/>
            <person name="La Ragione R."/>
            <person name="Hildebrand F."/>
            <person name="Pallen M.J."/>
        </authorList>
    </citation>
    <scope>NUCLEOTIDE SEQUENCE</scope>
    <source>
        <strain evidence="2">ChiGjej1B1-24693</strain>
    </source>
</reference>
<dbReference type="Gene3D" id="6.10.250.660">
    <property type="match status" value="1"/>
</dbReference>
<dbReference type="GO" id="GO:0005737">
    <property type="term" value="C:cytoplasm"/>
    <property type="evidence" value="ECO:0007669"/>
    <property type="project" value="UniProtKB-SubCell"/>
</dbReference>
<evidence type="ECO:0000256" key="1">
    <source>
        <dbReference type="SAM" id="MobiDB-lite"/>
    </source>
</evidence>
<comment type="caution">
    <text evidence="2">The sequence shown here is derived from an EMBL/GenBank/DDBJ whole genome shotgun (WGS) entry which is preliminary data.</text>
</comment>
<dbReference type="AlphaFoldDB" id="A0A9D1GZG1"/>